<proteinExistence type="predicted"/>
<evidence type="ECO:0000259" key="2">
    <source>
        <dbReference type="Pfam" id="PF07686"/>
    </source>
</evidence>
<dbReference type="InterPro" id="IPR013783">
    <property type="entry name" value="Ig-like_fold"/>
</dbReference>
<dbReference type="PaxDb" id="9796-ENSECAP00000047351"/>
<reference evidence="3 4" key="1">
    <citation type="journal article" date="2009" name="Science">
        <title>Genome sequence, comparative analysis, and population genetics of the domestic horse.</title>
        <authorList>
            <consortium name="Broad Institute Genome Sequencing Platform"/>
            <consortium name="Broad Institute Whole Genome Assembly Team"/>
            <person name="Wade C.M."/>
            <person name="Giulotto E."/>
            <person name="Sigurdsson S."/>
            <person name="Zoli M."/>
            <person name="Gnerre S."/>
            <person name="Imsland F."/>
            <person name="Lear T.L."/>
            <person name="Adelson D.L."/>
            <person name="Bailey E."/>
            <person name="Bellone R.R."/>
            <person name="Bloecker H."/>
            <person name="Distl O."/>
            <person name="Edgar R.C."/>
            <person name="Garber M."/>
            <person name="Leeb T."/>
            <person name="Mauceli E."/>
            <person name="MacLeod J.N."/>
            <person name="Penedo M.C.T."/>
            <person name="Raison J.M."/>
            <person name="Sharpe T."/>
            <person name="Vogel J."/>
            <person name="Andersson L."/>
            <person name="Antczak D.F."/>
            <person name="Biagi T."/>
            <person name="Binns M.M."/>
            <person name="Chowdhary B.P."/>
            <person name="Coleman S.J."/>
            <person name="Della Valle G."/>
            <person name="Fryc S."/>
            <person name="Guerin G."/>
            <person name="Hasegawa T."/>
            <person name="Hill E.W."/>
            <person name="Jurka J."/>
            <person name="Kiialainen A."/>
            <person name="Lindgren G."/>
            <person name="Liu J."/>
            <person name="Magnani E."/>
            <person name="Mickelson J.R."/>
            <person name="Murray J."/>
            <person name="Nergadze S.G."/>
            <person name="Onofrio R."/>
            <person name="Pedroni S."/>
            <person name="Piras M.F."/>
            <person name="Raudsepp T."/>
            <person name="Rocchi M."/>
            <person name="Roeed K.H."/>
            <person name="Ryder O.A."/>
            <person name="Searle S."/>
            <person name="Skow L."/>
            <person name="Swinburne J.E."/>
            <person name="Syvaenen A.C."/>
            <person name="Tozaki T."/>
            <person name="Valberg S.J."/>
            <person name="Vaudin M."/>
            <person name="White J.R."/>
            <person name="Zody M.C."/>
            <person name="Lander E.S."/>
            <person name="Lindblad-Toh K."/>
        </authorList>
    </citation>
    <scope>NUCLEOTIDE SEQUENCE [LARGE SCALE GENOMIC DNA]</scope>
    <source>
        <strain evidence="3 4">Thoroughbred</strain>
    </source>
</reference>
<name>A0A5F5PG28_HORSE</name>
<dbReference type="Ensembl" id="ENSECAT00000078100.1">
    <property type="protein sequence ID" value="ENSECAP00000047351.1"/>
    <property type="gene ID" value="ENSECAG00000042547.1"/>
</dbReference>
<dbReference type="InterPro" id="IPR036179">
    <property type="entry name" value="Ig-like_dom_sf"/>
</dbReference>
<feature type="chain" id="PRO_5023854648" evidence="1">
    <location>
        <begin position="19"/>
        <end position="143"/>
    </location>
</feature>
<keyword evidence="4" id="KW-1185">Reference proteome</keyword>
<dbReference type="GO" id="GO:0019814">
    <property type="term" value="C:immunoglobulin complex"/>
    <property type="evidence" value="ECO:0000318"/>
    <property type="project" value="GO_Central"/>
</dbReference>
<feature type="domain" description="Immunoglobulin V-set" evidence="2">
    <location>
        <begin position="23"/>
        <end position="109"/>
    </location>
</feature>
<dbReference type="SUPFAM" id="SSF48726">
    <property type="entry name" value="Immunoglobulin"/>
    <property type="match status" value="1"/>
</dbReference>
<evidence type="ECO:0000313" key="4">
    <source>
        <dbReference type="Proteomes" id="UP000002281"/>
    </source>
</evidence>
<organism evidence="3 4">
    <name type="scientific">Equus caballus</name>
    <name type="common">Horse</name>
    <dbReference type="NCBI Taxonomy" id="9796"/>
    <lineage>
        <taxon>Eukaryota</taxon>
        <taxon>Metazoa</taxon>
        <taxon>Chordata</taxon>
        <taxon>Craniata</taxon>
        <taxon>Vertebrata</taxon>
        <taxon>Euteleostomi</taxon>
        <taxon>Mammalia</taxon>
        <taxon>Eutheria</taxon>
        <taxon>Laurasiatheria</taxon>
        <taxon>Perissodactyla</taxon>
        <taxon>Equidae</taxon>
        <taxon>Equus</taxon>
    </lineage>
</organism>
<accession>A0A5F5PG28</accession>
<reference evidence="3" key="3">
    <citation type="submission" date="2025-09" db="UniProtKB">
        <authorList>
            <consortium name="Ensembl"/>
        </authorList>
    </citation>
    <scope>IDENTIFICATION</scope>
    <source>
        <strain evidence="3">Thoroughbred</strain>
    </source>
</reference>
<dbReference type="AlphaFoldDB" id="A0A5F5PG28"/>
<sequence>MQRICSLIHLTLFLIGCCVVPQEQVVTVSLGGSATLRCSMEGEIISNHYVNRYRKTQGNTMTFIYREVNLYGPGFQNRFQGETDVSNNQVLLKILKASERDEGSYYWAIDYHPAAGPLLSSSETMKTYVEQYFQQGHDFPLNK</sequence>
<dbReference type="OMA" id="HVEQQFQ"/>
<dbReference type="PANTHER" id="PTHR23267">
    <property type="entry name" value="IMMUNOGLOBULIN LIGHT CHAIN"/>
    <property type="match status" value="1"/>
</dbReference>
<dbReference type="PROSITE" id="PS51257">
    <property type="entry name" value="PROKAR_LIPOPROTEIN"/>
    <property type="match status" value="1"/>
</dbReference>
<dbReference type="GeneTree" id="ENSGT00940000165951"/>
<dbReference type="InParanoid" id="A0A5F5PG28"/>
<dbReference type="Bgee" id="ENSECAG00000042547">
    <property type="expression patterns" value="Expressed in leukocyte and 3 other cell types or tissues"/>
</dbReference>
<dbReference type="Gene3D" id="2.60.40.10">
    <property type="entry name" value="Immunoglobulins"/>
    <property type="match status" value="1"/>
</dbReference>
<dbReference type="InterPro" id="IPR050150">
    <property type="entry name" value="IgV_Light_Chain"/>
</dbReference>
<protein>
    <submittedName>
        <fullName evidence="3">T cell receptor delta variable 2</fullName>
    </submittedName>
</protein>
<feature type="signal peptide" evidence="1">
    <location>
        <begin position="1"/>
        <end position="18"/>
    </location>
</feature>
<dbReference type="InterPro" id="IPR013106">
    <property type="entry name" value="Ig_V-set"/>
</dbReference>
<dbReference type="SMR" id="A0A5F5PG28"/>
<dbReference type="Proteomes" id="UP000002281">
    <property type="component" value="Chromosome 1"/>
</dbReference>
<gene>
    <name evidence="3" type="primary">TRDV2</name>
</gene>
<keyword evidence="1" id="KW-0732">Signal</keyword>
<evidence type="ECO:0000313" key="3">
    <source>
        <dbReference type="Ensembl" id="ENSECAP00000047351.1"/>
    </source>
</evidence>
<dbReference type="STRING" id="9796.ENSECAP00000047351"/>
<reference evidence="3" key="2">
    <citation type="submission" date="2025-08" db="UniProtKB">
        <authorList>
            <consortium name="Ensembl"/>
        </authorList>
    </citation>
    <scope>IDENTIFICATION</scope>
    <source>
        <strain evidence="3">Thoroughbred</strain>
    </source>
</reference>
<dbReference type="Pfam" id="PF07686">
    <property type="entry name" value="V-set"/>
    <property type="match status" value="1"/>
</dbReference>
<dbReference type="GO" id="GO:0006955">
    <property type="term" value="P:immune response"/>
    <property type="evidence" value="ECO:0000318"/>
    <property type="project" value="GO_Central"/>
</dbReference>
<evidence type="ECO:0000256" key="1">
    <source>
        <dbReference type="SAM" id="SignalP"/>
    </source>
</evidence>
<dbReference type="FunCoup" id="A0A5F5PG28">
    <property type="interactions" value="1"/>
</dbReference>